<feature type="domain" description="dATP/dGTP diphosphohydrolase N-terminal" evidence="1">
    <location>
        <begin position="45"/>
        <end position="141"/>
    </location>
</feature>
<reference evidence="2" key="1">
    <citation type="submission" date="2022-10" db="EMBL/GenBank/DDBJ databases">
        <title>The complete genomes of actinobacterial strains from the NBC collection.</title>
        <authorList>
            <person name="Joergensen T.S."/>
            <person name="Alvarez Arevalo M."/>
            <person name="Sterndorff E.B."/>
            <person name="Faurdal D."/>
            <person name="Vuksanovic O."/>
            <person name="Mourched A.-S."/>
            <person name="Charusanti P."/>
            <person name="Shaw S."/>
            <person name="Blin K."/>
            <person name="Weber T."/>
        </authorList>
    </citation>
    <scope>NUCLEOTIDE SEQUENCE</scope>
    <source>
        <strain evidence="2">NBC_01482</strain>
    </source>
</reference>
<sequence>MLSADTSFTPAFVLPPLPPLSTISPGVSEETKLSEAPAEIVTSPTGGQKGKKLAQFSLIPTGPLTALAELYGRGALKYSADNWRKGYPWSLAYAAMMRHANAFRAGQNRDPETGALHIIAVAWHAFTLAYFIARFPQYDDRPKDIDTE</sequence>
<keyword evidence="3" id="KW-1185">Reference proteome</keyword>
<accession>A0ABZ1YI79</accession>
<proteinExistence type="predicted"/>
<evidence type="ECO:0000313" key="3">
    <source>
        <dbReference type="Proteomes" id="UP001432062"/>
    </source>
</evidence>
<dbReference type="EMBL" id="CP109441">
    <property type="protein sequence ID" value="WUV42848.1"/>
    <property type="molecule type" value="Genomic_DNA"/>
</dbReference>
<organism evidence="2 3">
    <name type="scientific">Nocardia vinacea</name>
    <dbReference type="NCBI Taxonomy" id="96468"/>
    <lineage>
        <taxon>Bacteria</taxon>
        <taxon>Bacillati</taxon>
        <taxon>Actinomycetota</taxon>
        <taxon>Actinomycetes</taxon>
        <taxon>Mycobacteriales</taxon>
        <taxon>Nocardiaceae</taxon>
        <taxon>Nocardia</taxon>
    </lineage>
</organism>
<dbReference type="Pfam" id="PF18909">
    <property type="entry name" value="dGTP_diPhyd_N"/>
    <property type="match status" value="1"/>
</dbReference>
<evidence type="ECO:0000259" key="1">
    <source>
        <dbReference type="Pfam" id="PF18909"/>
    </source>
</evidence>
<gene>
    <name evidence="2" type="ORF">OG563_26760</name>
</gene>
<dbReference type="RefSeq" id="WP_329405466.1">
    <property type="nucleotide sequence ID" value="NZ_CP109441.1"/>
</dbReference>
<dbReference type="InterPro" id="IPR044038">
    <property type="entry name" value="dATP/dGTP_diPOhydrolase_N"/>
</dbReference>
<evidence type="ECO:0000313" key="2">
    <source>
        <dbReference type="EMBL" id="WUV42848.1"/>
    </source>
</evidence>
<name>A0ABZ1YI79_9NOCA</name>
<dbReference type="Proteomes" id="UP001432062">
    <property type="component" value="Chromosome"/>
</dbReference>
<protein>
    <submittedName>
        <fullName evidence="2">DUF5664 domain-containing protein</fullName>
    </submittedName>
</protein>